<dbReference type="OrthoDB" id="3404679at2"/>
<dbReference type="GO" id="GO:0016020">
    <property type="term" value="C:membrane"/>
    <property type="evidence" value="ECO:0007669"/>
    <property type="project" value="TreeGrafter"/>
</dbReference>
<feature type="transmembrane region" description="Helical" evidence="2">
    <location>
        <begin position="7"/>
        <end position="27"/>
    </location>
</feature>
<proteinExistence type="predicted"/>
<gene>
    <name evidence="4" type="ORF">EHS19_06385</name>
</gene>
<dbReference type="InterPro" id="IPR002656">
    <property type="entry name" value="Acyl_transf_3_dom"/>
</dbReference>
<keyword evidence="2" id="KW-0472">Membrane</keyword>
<feature type="region of interest" description="Disordered" evidence="1">
    <location>
        <begin position="518"/>
        <end position="547"/>
    </location>
</feature>
<feature type="transmembrane region" description="Helical" evidence="2">
    <location>
        <begin position="167"/>
        <end position="187"/>
    </location>
</feature>
<keyword evidence="2" id="KW-1133">Transmembrane helix</keyword>
<dbReference type="RefSeq" id="WP_151916943.1">
    <property type="nucleotide sequence ID" value="NZ_RQSP01000019.1"/>
</dbReference>
<dbReference type="GO" id="GO:0009103">
    <property type="term" value="P:lipopolysaccharide biosynthetic process"/>
    <property type="evidence" value="ECO:0007669"/>
    <property type="project" value="TreeGrafter"/>
</dbReference>
<feature type="transmembrane region" description="Helical" evidence="2">
    <location>
        <begin position="476"/>
        <end position="499"/>
    </location>
</feature>
<dbReference type="AlphaFoldDB" id="A0A5N5RHX7"/>
<keyword evidence="4" id="KW-0808">Transferase</keyword>
<feature type="transmembrane region" description="Helical" evidence="2">
    <location>
        <begin position="135"/>
        <end position="155"/>
    </location>
</feature>
<dbReference type="Pfam" id="PF01757">
    <property type="entry name" value="Acyl_transf_3"/>
    <property type="match status" value="1"/>
</dbReference>
<name>A0A5N5RHX7_9BIFI</name>
<evidence type="ECO:0000313" key="5">
    <source>
        <dbReference type="Proteomes" id="UP000326336"/>
    </source>
</evidence>
<keyword evidence="4" id="KW-0012">Acyltransferase</keyword>
<protein>
    <submittedName>
        <fullName evidence="4">Acyltransferase</fullName>
    </submittedName>
</protein>
<feature type="transmembrane region" description="Helical" evidence="2">
    <location>
        <begin position="75"/>
        <end position="93"/>
    </location>
</feature>
<keyword evidence="2" id="KW-0812">Transmembrane</keyword>
<keyword evidence="5" id="KW-1185">Reference proteome</keyword>
<feature type="transmembrane region" description="Helical" evidence="2">
    <location>
        <begin position="235"/>
        <end position="254"/>
    </location>
</feature>
<feature type="transmembrane region" description="Helical" evidence="2">
    <location>
        <begin position="329"/>
        <end position="350"/>
    </location>
</feature>
<evidence type="ECO:0000313" key="4">
    <source>
        <dbReference type="EMBL" id="KAB5606847.1"/>
    </source>
</evidence>
<dbReference type="Proteomes" id="UP000326336">
    <property type="component" value="Unassembled WGS sequence"/>
</dbReference>
<comment type="caution">
    <text evidence="4">The sequence shown here is derived from an EMBL/GenBank/DDBJ whole genome shotgun (WGS) entry which is preliminary data.</text>
</comment>
<dbReference type="GO" id="GO:0016747">
    <property type="term" value="F:acyltransferase activity, transferring groups other than amino-acyl groups"/>
    <property type="evidence" value="ECO:0007669"/>
    <property type="project" value="InterPro"/>
</dbReference>
<dbReference type="PANTHER" id="PTHR23028">
    <property type="entry name" value="ACETYLTRANSFERASE"/>
    <property type="match status" value="1"/>
</dbReference>
<evidence type="ECO:0000256" key="1">
    <source>
        <dbReference type="SAM" id="MobiDB-lite"/>
    </source>
</evidence>
<sequence>MANGKRFASIDGIKGLALIAVIVYHFSTPSLGGGFIGVEVLFVISGLLTTSSLLRGLDGDGLALGRFYMRRLARLLPALLVMTLAVVAAGRFIDTDTLVGIRGQSIAAMTFSYNWYDIVSGGSYFANAAPQLLRHVWYVALLAQFLLVLPLLVAVVHRIAPKPLRPFVPALLAVASAVAMWIMYVPGTDPTRVYFGTDTHAFGLLAGATAAWVLHDLPERAPSGDAGRHGIIARMLPWAATVALCGLIALAVLIRQDQSAFRGGLIAAALLTLVLLIGSIGEDSWMRGLLEWRPLALIGKYSYGIYLWHWPLFVLLQGAFPQWRAGMQWALWSLALALTVMFTALSWRFVERPAARIVDGLFSARTARRPRTAAPRMVSGQGTSAAAYAGWHSAPNAHSAQRGDGHAVVVPGNASGGVFVGAASGIAQPAPSQPQMSTAPIRRSSAPMSEASGIAKPTLYRSAQGSQRFNTMGMAVNALVAVVVAVLLCVGYGTALAAAPAKTKLQISLEAQQARMAAQQKENARRAAEQAAERKRQQEQAAAQADAQRKAAQAATVDGTQVTAIGDSVMLDASDAMSKLMPGVNVDAEVSRSVLVAPGIISQLKASGQLRKYIVIGLNTNGAVTVADFEAIANAAGEGHVLIIVNGYGDRTWIPVGNQAASDYVKAHKDSAVLVDWNTAIAPHLDWLYSDGIHPVAPGPGADLYAQQVHDAIVSWQKQHVSD</sequence>
<evidence type="ECO:0000259" key="3">
    <source>
        <dbReference type="Pfam" id="PF01757"/>
    </source>
</evidence>
<accession>A0A5N5RHX7</accession>
<feature type="transmembrane region" description="Helical" evidence="2">
    <location>
        <begin position="260"/>
        <end position="280"/>
    </location>
</feature>
<organism evidence="4 5">
    <name type="scientific">Bifidobacterium jacchi</name>
    <dbReference type="NCBI Taxonomy" id="2490545"/>
    <lineage>
        <taxon>Bacteria</taxon>
        <taxon>Bacillati</taxon>
        <taxon>Actinomycetota</taxon>
        <taxon>Actinomycetes</taxon>
        <taxon>Bifidobacteriales</taxon>
        <taxon>Bifidobacteriaceae</taxon>
        <taxon>Bifidobacterium</taxon>
    </lineage>
</organism>
<dbReference type="PANTHER" id="PTHR23028:SF53">
    <property type="entry name" value="ACYL_TRANSF_3 DOMAIN-CONTAINING PROTEIN"/>
    <property type="match status" value="1"/>
</dbReference>
<reference evidence="4 5" key="1">
    <citation type="journal article" date="2019" name="Int. J. Syst. Evol. Microbiol.">
        <title>Bifidobacterium jacchi sp. nov., isolated from the faeces of a baby common marmoset (Callithrix jacchus).</title>
        <authorList>
            <person name="Modesto M."/>
            <person name="Watanabe K."/>
            <person name="Arita M."/>
            <person name="Satti M."/>
            <person name="Oki K."/>
            <person name="Sciavilla P."/>
            <person name="Patavino C."/>
            <person name="Camma C."/>
            <person name="Michelini S."/>
            <person name="Sgorbati B."/>
            <person name="Mattarelli P."/>
        </authorList>
    </citation>
    <scope>NUCLEOTIDE SEQUENCE [LARGE SCALE GENOMIC DNA]</scope>
    <source>
        <strain evidence="4 5">MRM 9.3</strain>
    </source>
</reference>
<feature type="domain" description="Acyltransferase 3" evidence="3">
    <location>
        <begin position="8"/>
        <end position="347"/>
    </location>
</feature>
<evidence type="ECO:0000256" key="2">
    <source>
        <dbReference type="SAM" id="Phobius"/>
    </source>
</evidence>
<feature type="compositionally biased region" description="Basic and acidic residues" evidence="1">
    <location>
        <begin position="522"/>
        <end position="538"/>
    </location>
</feature>
<feature type="transmembrane region" description="Helical" evidence="2">
    <location>
        <begin position="33"/>
        <end position="54"/>
    </location>
</feature>
<dbReference type="EMBL" id="RQSP01000019">
    <property type="protein sequence ID" value="KAB5606847.1"/>
    <property type="molecule type" value="Genomic_DNA"/>
</dbReference>
<feature type="transmembrane region" description="Helical" evidence="2">
    <location>
        <begin position="193"/>
        <end position="214"/>
    </location>
</feature>
<dbReference type="InterPro" id="IPR050879">
    <property type="entry name" value="Acyltransferase_3"/>
</dbReference>